<dbReference type="AlphaFoldDB" id="A0AAD6NQV2"/>
<evidence type="ECO:0000313" key="1">
    <source>
        <dbReference type="EMBL" id="KAJ6401600.1"/>
    </source>
</evidence>
<keyword evidence="2" id="KW-1185">Reference proteome</keyword>
<dbReference type="EMBL" id="JAPFFJ010000019">
    <property type="protein sequence ID" value="KAJ6401600.1"/>
    <property type="molecule type" value="Genomic_DNA"/>
</dbReference>
<organism evidence="1 2">
    <name type="scientific">Salix udensis</name>
    <dbReference type="NCBI Taxonomy" id="889485"/>
    <lineage>
        <taxon>Eukaryota</taxon>
        <taxon>Viridiplantae</taxon>
        <taxon>Streptophyta</taxon>
        <taxon>Embryophyta</taxon>
        <taxon>Tracheophyta</taxon>
        <taxon>Spermatophyta</taxon>
        <taxon>Magnoliopsida</taxon>
        <taxon>eudicotyledons</taxon>
        <taxon>Gunneridae</taxon>
        <taxon>Pentapetalae</taxon>
        <taxon>rosids</taxon>
        <taxon>fabids</taxon>
        <taxon>Malpighiales</taxon>
        <taxon>Salicaceae</taxon>
        <taxon>Saliceae</taxon>
        <taxon>Salix</taxon>
    </lineage>
</organism>
<dbReference type="Proteomes" id="UP001162972">
    <property type="component" value="Chromosome 14"/>
</dbReference>
<gene>
    <name evidence="1" type="ORF">OIU84_016909</name>
</gene>
<reference evidence="1 2" key="1">
    <citation type="journal article" date="2023" name="Int. J. Mol. Sci.">
        <title>De Novo Assembly and Annotation of 11 Diverse Shrub Willow (Salix) Genomes Reveals Novel Gene Organization in Sex-Linked Regions.</title>
        <authorList>
            <person name="Hyden B."/>
            <person name="Feng K."/>
            <person name="Yates T.B."/>
            <person name="Jawdy S."/>
            <person name="Cereghino C."/>
            <person name="Smart L.B."/>
            <person name="Muchero W."/>
        </authorList>
    </citation>
    <scope>NUCLEOTIDE SEQUENCE [LARGE SCALE GENOMIC DNA]</scope>
    <source>
        <tissue evidence="1">Shoot tip</tissue>
    </source>
</reference>
<name>A0AAD6NQV2_9ROSI</name>
<comment type="caution">
    <text evidence="1">The sequence shown here is derived from an EMBL/GenBank/DDBJ whole genome shotgun (WGS) entry which is preliminary data.</text>
</comment>
<protein>
    <submittedName>
        <fullName evidence="1">Uncharacterized protein</fullName>
    </submittedName>
</protein>
<sequence>MSHRFTPFPALPRLDCVHPSLSSSGISSEDAGRLPGWSNYNLDSAKNSKKTAVVAGKEEIFGTSRRNPHHLYPHKAILGCQNRVKYTERNKEEARTHLVRSAMELVELIAPLALDKAGLTLCV</sequence>
<accession>A0AAD6NQV2</accession>
<evidence type="ECO:0000313" key="2">
    <source>
        <dbReference type="Proteomes" id="UP001162972"/>
    </source>
</evidence>
<proteinExistence type="predicted"/>